<protein>
    <submittedName>
        <fullName evidence="9">MFS transporter</fullName>
    </submittedName>
</protein>
<gene>
    <name evidence="9" type="ORF">FPV09_10085</name>
</gene>
<feature type="transmembrane region" description="Helical" evidence="7">
    <location>
        <begin position="251"/>
        <end position="272"/>
    </location>
</feature>
<feature type="domain" description="Major facilitator superfamily (MFS) profile" evidence="8">
    <location>
        <begin position="6"/>
        <end position="400"/>
    </location>
</feature>
<evidence type="ECO:0000256" key="1">
    <source>
        <dbReference type="ARBA" id="ARBA00004651"/>
    </source>
</evidence>
<dbReference type="SUPFAM" id="SSF103473">
    <property type="entry name" value="MFS general substrate transporter"/>
    <property type="match status" value="1"/>
</dbReference>
<evidence type="ECO:0000313" key="10">
    <source>
        <dbReference type="Proteomes" id="UP000322631"/>
    </source>
</evidence>
<evidence type="ECO:0000313" key="9">
    <source>
        <dbReference type="EMBL" id="QEK15383.1"/>
    </source>
</evidence>
<keyword evidence="5 7" id="KW-1133">Transmembrane helix</keyword>
<comment type="subcellular location">
    <subcellularLocation>
        <location evidence="1">Cell membrane</location>
        <topology evidence="1">Multi-pass membrane protein</topology>
    </subcellularLocation>
</comment>
<dbReference type="PRINTS" id="PR01988">
    <property type="entry name" value="EXPORTERBACE"/>
</dbReference>
<dbReference type="RefSeq" id="WP_148883307.1">
    <property type="nucleotide sequence ID" value="NZ_CP041932.1"/>
</dbReference>
<dbReference type="GO" id="GO:0022857">
    <property type="term" value="F:transmembrane transporter activity"/>
    <property type="evidence" value="ECO:0007669"/>
    <property type="project" value="InterPro"/>
</dbReference>
<dbReference type="PANTHER" id="PTHR43266">
    <property type="entry name" value="MACROLIDE-EFFLUX PROTEIN"/>
    <property type="match status" value="1"/>
</dbReference>
<feature type="transmembrane region" description="Helical" evidence="7">
    <location>
        <begin position="376"/>
        <end position="395"/>
    </location>
</feature>
<keyword evidence="4 7" id="KW-0812">Transmembrane</keyword>
<dbReference type="Proteomes" id="UP000322631">
    <property type="component" value="Chromosome"/>
</dbReference>
<dbReference type="CDD" id="cd06173">
    <property type="entry name" value="MFS_MefA_like"/>
    <property type="match status" value="1"/>
</dbReference>
<keyword evidence="6 7" id="KW-0472">Membrane</keyword>
<dbReference type="AlphaFoldDB" id="A0A5C0SLV0"/>
<feature type="transmembrane region" description="Helical" evidence="7">
    <location>
        <begin position="309"/>
        <end position="329"/>
    </location>
</feature>
<dbReference type="Pfam" id="PF07690">
    <property type="entry name" value="MFS_1"/>
    <property type="match status" value="1"/>
</dbReference>
<feature type="transmembrane region" description="Helical" evidence="7">
    <location>
        <begin position="162"/>
        <end position="181"/>
    </location>
</feature>
<evidence type="ECO:0000256" key="7">
    <source>
        <dbReference type="SAM" id="Phobius"/>
    </source>
</evidence>
<dbReference type="InterPro" id="IPR036259">
    <property type="entry name" value="MFS_trans_sf"/>
</dbReference>
<feature type="transmembrane region" description="Helical" evidence="7">
    <location>
        <begin position="40"/>
        <end position="62"/>
    </location>
</feature>
<evidence type="ECO:0000259" key="8">
    <source>
        <dbReference type="PROSITE" id="PS50850"/>
    </source>
</evidence>
<keyword evidence="2" id="KW-0813">Transport</keyword>
<reference evidence="9 10" key="1">
    <citation type="submission" date="2019-07" db="EMBL/GenBank/DDBJ databases">
        <title>Complete genome of Thermococcus acidophilus.</title>
        <authorList>
            <person name="Li X."/>
        </authorList>
    </citation>
    <scope>NUCLEOTIDE SEQUENCE [LARGE SCALE GENOMIC DNA]</scope>
    <source>
        <strain evidence="9 10">SY113</strain>
    </source>
</reference>
<dbReference type="InterPro" id="IPR020846">
    <property type="entry name" value="MFS_dom"/>
</dbReference>
<evidence type="ECO:0000256" key="6">
    <source>
        <dbReference type="ARBA" id="ARBA00023136"/>
    </source>
</evidence>
<dbReference type="InterPro" id="IPR022324">
    <property type="entry name" value="Bacilysin_exporter_BacE_put"/>
</dbReference>
<evidence type="ECO:0000256" key="5">
    <source>
        <dbReference type="ARBA" id="ARBA00022989"/>
    </source>
</evidence>
<organism evidence="9 10">
    <name type="scientific">Thermococcus aciditolerans</name>
    <dbReference type="NCBI Taxonomy" id="2598455"/>
    <lineage>
        <taxon>Archaea</taxon>
        <taxon>Methanobacteriati</taxon>
        <taxon>Methanobacteriota</taxon>
        <taxon>Thermococci</taxon>
        <taxon>Thermococcales</taxon>
        <taxon>Thermococcaceae</taxon>
        <taxon>Thermococcus</taxon>
    </lineage>
</organism>
<sequence length="413" mass="44627">MMLNRNFWLYAVGRFVSQIGWAVQNVALPLYVLDTTKSGAMMSVFLMAGMIPSLVLSPIAGVVGDRYNRKTIMVWLDIARGALLLGIVLSGLLSLNALLAVQVLMSIMGTFFGTATSAMFADLVEKEELAKATSTVQSLSIAARIAGPLVGGVIYAFGGITLAILINGLSFLGSGLFEMLIEYKWQTKKLKHLGEVKDDLLEGVAFLKDNKPLKLIMGYALMINFLLTPALTVVLPYVYRVSIGFNSEKFGALQTAFMVGMLLGNGIILAKLGNKAEKLLFKMLFIEVGLFIVLALLVSPAVAFGTSTLFSIFIGMNIVWGASNALVNVPFFTKMQKLVPSELRGRVFSVFELLAQALVPIGVAIAGIALEYFTPYSLLMASGVAGFAVTLYYFLRHKKAIINVGTEIDASRA</sequence>
<dbReference type="PROSITE" id="PS50850">
    <property type="entry name" value="MFS"/>
    <property type="match status" value="1"/>
</dbReference>
<feature type="transmembrane region" description="Helical" evidence="7">
    <location>
        <begin position="216"/>
        <end position="239"/>
    </location>
</feature>
<feature type="transmembrane region" description="Helical" evidence="7">
    <location>
        <begin position="284"/>
        <end position="303"/>
    </location>
</feature>
<feature type="transmembrane region" description="Helical" evidence="7">
    <location>
        <begin position="350"/>
        <end position="370"/>
    </location>
</feature>
<dbReference type="Gene3D" id="1.20.1250.20">
    <property type="entry name" value="MFS general substrate transporter like domains"/>
    <property type="match status" value="1"/>
</dbReference>
<evidence type="ECO:0000256" key="4">
    <source>
        <dbReference type="ARBA" id="ARBA00022692"/>
    </source>
</evidence>
<keyword evidence="3" id="KW-1003">Cell membrane</keyword>
<dbReference type="GO" id="GO:0005886">
    <property type="term" value="C:plasma membrane"/>
    <property type="evidence" value="ECO:0007669"/>
    <property type="project" value="UniProtKB-SubCell"/>
</dbReference>
<feature type="transmembrane region" description="Helical" evidence="7">
    <location>
        <begin position="7"/>
        <end position="28"/>
    </location>
</feature>
<dbReference type="KEGG" id="them:FPV09_10085"/>
<dbReference type="InterPro" id="IPR011701">
    <property type="entry name" value="MFS"/>
</dbReference>
<name>A0A5C0SLV0_9EURY</name>
<accession>A0A5C0SLV0</accession>
<evidence type="ECO:0000256" key="2">
    <source>
        <dbReference type="ARBA" id="ARBA00022448"/>
    </source>
</evidence>
<keyword evidence="10" id="KW-1185">Reference proteome</keyword>
<dbReference type="EMBL" id="CP041932">
    <property type="protein sequence ID" value="QEK15383.1"/>
    <property type="molecule type" value="Genomic_DNA"/>
</dbReference>
<evidence type="ECO:0000256" key="3">
    <source>
        <dbReference type="ARBA" id="ARBA00022475"/>
    </source>
</evidence>
<proteinExistence type="predicted"/>
<dbReference type="GeneID" id="41610206"/>
<dbReference type="PANTHER" id="PTHR43266:SF9">
    <property type="entry name" value="PERMEASE, MAJOR FACILITATOR SUPERFAMILY-RELATED"/>
    <property type="match status" value="1"/>
</dbReference>